<keyword evidence="4" id="KW-0238">DNA-binding</keyword>
<reference evidence="8 9" key="1">
    <citation type="submission" date="2017-02" db="EMBL/GenBank/DDBJ databases">
        <title>Genome sequence of Clostridium beijerinckii Br21.</title>
        <authorList>
            <person name="Fonseca B.C."/>
            <person name="Guazzaroni M.E."/>
            <person name="Riano-Pachon D.M."/>
            <person name="Reginatto V."/>
        </authorList>
    </citation>
    <scope>NUCLEOTIDE SEQUENCE [LARGE SCALE GENOMIC DNA]</scope>
    <source>
        <strain evidence="8 9">Br21</strain>
    </source>
</reference>
<dbReference type="InterPro" id="IPR011010">
    <property type="entry name" value="DNA_brk_join_enz"/>
</dbReference>
<keyword evidence="6" id="KW-0175">Coiled coil</keyword>
<dbReference type="Gene3D" id="1.10.443.10">
    <property type="entry name" value="Intergrase catalytic core"/>
    <property type="match status" value="1"/>
</dbReference>
<dbReference type="AlphaFoldDB" id="A0A1S9N9N5"/>
<dbReference type="GO" id="GO:0006310">
    <property type="term" value="P:DNA recombination"/>
    <property type="evidence" value="ECO:0007669"/>
    <property type="project" value="UniProtKB-KW"/>
</dbReference>
<comment type="function">
    <text evidence="1">Site-specific tyrosine recombinase, which acts by catalyzing the cutting and rejoining of the recombining DNA molecules.</text>
</comment>
<dbReference type="PANTHER" id="PTHR30349">
    <property type="entry name" value="PHAGE INTEGRASE-RELATED"/>
    <property type="match status" value="1"/>
</dbReference>
<dbReference type="GO" id="GO:0015074">
    <property type="term" value="P:DNA integration"/>
    <property type="evidence" value="ECO:0007669"/>
    <property type="project" value="UniProtKB-KW"/>
</dbReference>
<evidence type="ECO:0000256" key="4">
    <source>
        <dbReference type="ARBA" id="ARBA00023125"/>
    </source>
</evidence>
<comment type="similarity">
    <text evidence="2">Belongs to the 'phage' integrase family.</text>
</comment>
<dbReference type="Pfam" id="PF00589">
    <property type="entry name" value="Phage_integrase"/>
    <property type="match status" value="1"/>
</dbReference>
<dbReference type="RefSeq" id="WP_078115071.1">
    <property type="nucleotide sequence ID" value="NZ_MWMH01000002.1"/>
</dbReference>
<keyword evidence="5" id="KW-0233">DNA recombination</keyword>
<evidence type="ECO:0000259" key="7">
    <source>
        <dbReference type="PROSITE" id="PS51898"/>
    </source>
</evidence>
<dbReference type="SUPFAM" id="SSF56349">
    <property type="entry name" value="DNA breaking-rejoining enzymes"/>
    <property type="match status" value="1"/>
</dbReference>
<organism evidence="8 9">
    <name type="scientific">Clostridium beijerinckii</name>
    <name type="common">Clostridium MP</name>
    <dbReference type="NCBI Taxonomy" id="1520"/>
    <lineage>
        <taxon>Bacteria</taxon>
        <taxon>Bacillati</taxon>
        <taxon>Bacillota</taxon>
        <taxon>Clostridia</taxon>
        <taxon>Eubacteriales</taxon>
        <taxon>Clostridiaceae</taxon>
        <taxon>Clostridium</taxon>
    </lineage>
</organism>
<dbReference type="PROSITE" id="PS51898">
    <property type="entry name" value="TYR_RECOMBINASE"/>
    <property type="match status" value="1"/>
</dbReference>
<sequence>MAKRSNGEGSAKWVTRNGKKYWCIMLTIGYDPLTGAQKRKAIYGKTQKEAKEKLKEYQENFVNNSDNSTLGNFYYDWLWNIKRPSLKDSTFEKWEGIYRNYIKPTKGLNDAKLVDIDTLSLQKITTALLKKHTVSQIKTMNSCLGNCFRYAKSINKIKYNPVEGLVYPKNHSVIEDKENYISEDDQKRFIAALEGDTLEGIILIGLMCGVRLGEAMALQVKDIDFNHMNIKIKKSVKYVWTGERDKSGKKIYENKVTIPKTRTSIREVPLPSMLKPIIKSLIKKNMENKLKYGELYCDNNLIFCKENGDYIDNKKPNRHLKAALKKAGIKTDIHYHSLRHIFITNCLSKDINPRTVMDWVGHTDIKMTMLVYAEINKEKNKKEYEKINCMFD</sequence>
<dbReference type="InterPro" id="IPR002104">
    <property type="entry name" value="Integrase_catalytic"/>
</dbReference>
<dbReference type="CDD" id="cd01189">
    <property type="entry name" value="INT_ICEBs1_C_like"/>
    <property type="match status" value="1"/>
</dbReference>
<dbReference type="Pfam" id="PF14657">
    <property type="entry name" value="Arm-DNA-bind_4"/>
    <property type="match status" value="1"/>
</dbReference>
<name>A0A1S9N9N5_CLOBE</name>
<feature type="domain" description="Tyr recombinase" evidence="7">
    <location>
        <begin position="176"/>
        <end position="385"/>
    </location>
</feature>
<dbReference type="InterPro" id="IPR013762">
    <property type="entry name" value="Integrase-like_cat_sf"/>
</dbReference>
<evidence type="ECO:0000256" key="5">
    <source>
        <dbReference type="ARBA" id="ARBA00023172"/>
    </source>
</evidence>
<evidence type="ECO:0000256" key="1">
    <source>
        <dbReference type="ARBA" id="ARBA00003283"/>
    </source>
</evidence>
<dbReference type="InterPro" id="IPR050090">
    <property type="entry name" value="Tyrosine_recombinase_XerCD"/>
</dbReference>
<comment type="caution">
    <text evidence="8">The sequence shown here is derived from an EMBL/GenBank/DDBJ whole genome shotgun (WGS) entry which is preliminary data.</text>
</comment>
<evidence type="ECO:0000256" key="3">
    <source>
        <dbReference type="ARBA" id="ARBA00022908"/>
    </source>
</evidence>
<dbReference type="Proteomes" id="UP000190959">
    <property type="component" value="Unassembled WGS sequence"/>
</dbReference>
<evidence type="ECO:0000256" key="2">
    <source>
        <dbReference type="ARBA" id="ARBA00008857"/>
    </source>
</evidence>
<dbReference type="PANTHER" id="PTHR30349:SF64">
    <property type="entry name" value="PROPHAGE INTEGRASE INTD-RELATED"/>
    <property type="match status" value="1"/>
</dbReference>
<dbReference type="InterPro" id="IPR010998">
    <property type="entry name" value="Integrase_recombinase_N"/>
</dbReference>
<dbReference type="EMBL" id="MWMH01000002">
    <property type="protein sequence ID" value="OOP74267.1"/>
    <property type="molecule type" value="Genomic_DNA"/>
</dbReference>
<keyword evidence="3" id="KW-0229">DNA integration</keyword>
<evidence type="ECO:0000313" key="8">
    <source>
        <dbReference type="EMBL" id="OOP74267.1"/>
    </source>
</evidence>
<dbReference type="GO" id="GO:0003677">
    <property type="term" value="F:DNA binding"/>
    <property type="evidence" value="ECO:0007669"/>
    <property type="project" value="UniProtKB-KW"/>
</dbReference>
<accession>A0A1S9N9N5</accession>
<feature type="coiled-coil region" evidence="6">
    <location>
        <begin position="40"/>
        <end position="67"/>
    </location>
</feature>
<dbReference type="InterPro" id="IPR028259">
    <property type="entry name" value="AP2-like_int_N"/>
</dbReference>
<protein>
    <submittedName>
        <fullName evidence="8">Site-specific integrase</fullName>
    </submittedName>
</protein>
<dbReference type="InterPro" id="IPR004107">
    <property type="entry name" value="Integrase_SAM-like_N"/>
</dbReference>
<dbReference type="Gene3D" id="1.10.150.130">
    <property type="match status" value="1"/>
</dbReference>
<gene>
    <name evidence="8" type="ORF">CBEIBR21_07160</name>
</gene>
<dbReference type="Pfam" id="PF14659">
    <property type="entry name" value="Phage_int_SAM_3"/>
    <property type="match status" value="1"/>
</dbReference>
<evidence type="ECO:0000313" key="9">
    <source>
        <dbReference type="Proteomes" id="UP000190959"/>
    </source>
</evidence>
<proteinExistence type="inferred from homology"/>
<evidence type="ECO:0000256" key="6">
    <source>
        <dbReference type="SAM" id="Coils"/>
    </source>
</evidence>